<comment type="caution">
    <text evidence="6">Lacks conserved residue(s) required for the propagation of feature annotation.</text>
</comment>
<evidence type="ECO:0000256" key="2">
    <source>
        <dbReference type="ARBA" id="ARBA00022552"/>
    </source>
</evidence>
<dbReference type="InterPro" id="IPR029063">
    <property type="entry name" value="SAM-dependent_MTases_sf"/>
</dbReference>
<comment type="similarity">
    <text evidence="6">Belongs to the methyltransferase superfamily. RNA methyltransferase RsmG family.</text>
</comment>
<accession>A0AA42DLC5</accession>
<dbReference type="SUPFAM" id="SSF53335">
    <property type="entry name" value="S-adenosyl-L-methionine-dependent methyltransferases"/>
    <property type="match status" value="1"/>
</dbReference>
<feature type="binding site" evidence="6">
    <location>
        <position position="148"/>
    </location>
    <ligand>
        <name>S-adenosyl-L-methionine</name>
        <dbReference type="ChEBI" id="CHEBI:59789"/>
    </ligand>
</feature>
<proteinExistence type="inferred from homology"/>
<keyword evidence="8" id="KW-1185">Reference proteome</keyword>
<keyword evidence="2 6" id="KW-0698">rRNA processing</keyword>
<organism evidence="7 8">
    <name type="scientific">Holtiella tumoricola</name>
    <dbReference type="NCBI Taxonomy" id="3018743"/>
    <lineage>
        <taxon>Bacteria</taxon>
        <taxon>Bacillati</taxon>
        <taxon>Bacillota</taxon>
        <taxon>Clostridia</taxon>
        <taxon>Lachnospirales</taxon>
        <taxon>Cellulosilyticaceae</taxon>
        <taxon>Holtiella</taxon>
    </lineage>
</organism>
<feature type="binding site" evidence="6">
    <location>
        <position position="78"/>
    </location>
    <ligand>
        <name>S-adenosyl-L-methionine</name>
        <dbReference type="ChEBI" id="CHEBI:59789"/>
    </ligand>
</feature>
<dbReference type="GO" id="GO:0070043">
    <property type="term" value="F:rRNA (guanine-N7-)-methyltransferase activity"/>
    <property type="evidence" value="ECO:0007669"/>
    <property type="project" value="UniProtKB-UniRule"/>
</dbReference>
<keyword evidence="4 6" id="KW-0808">Transferase</keyword>
<evidence type="ECO:0000256" key="1">
    <source>
        <dbReference type="ARBA" id="ARBA00022490"/>
    </source>
</evidence>
<evidence type="ECO:0000256" key="4">
    <source>
        <dbReference type="ARBA" id="ARBA00022679"/>
    </source>
</evidence>
<reference evidence="7" key="1">
    <citation type="journal article" date="2023" name="Int. J. Syst. Evol. Microbiol.">
        <title>&lt;i&gt;Holtiella tumoricola&lt;/i&gt; gen. nov. sp. nov., isolated from a human clinical sample.</title>
        <authorList>
            <person name="Allen-Vercoe E."/>
            <person name="Daigneault M.C."/>
            <person name="Vancuren S.J."/>
            <person name="Cochrane K."/>
            <person name="O'Neal L.L."/>
            <person name="Sankaranarayanan K."/>
            <person name="Lawson P.A."/>
        </authorList>
    </citation>
    <scope>NUCLEOTIDE SEQUENCE</scope>
    <source>
        <strain evidence="7">CC70A</strain>
    </source>
</reference>
<dbReference type="FunFam" id="3.40.50.150:FF:000041">
    <property type="entry name" value="Ribosomal RNA small subunit methyltransferase G"/>
    <property type="match status" value="1"/>
</dbReference>
<feature type="binding site" evidence="6">
    <location>
        <begin position="129"/>
        <end position="130"/>
    </location>
    <ligand>
        <name>S-adenosyl-L-methionine</name>
        <dbReference type="ChEBI" id="CHEBI:59789"/>
    </ligand>
</feature>
<dbReference type="RefSeq" id="WP_053982809.1">
    <property type="nucleotide sequence ID" value="NZ_JAQIFT010000017.1"/>
</dbReference>
<keyword evidence="5 6" id="KW-0949">S-adenosyl-L-methionine</keyword>
<dbReference type="InterPro" id="IPR003682">
    <property type="entry name" value="rRNA_ssu_MeTfrase_G"/>
</dbReference>
<evidence type="ECO:0000313" key="7">
    <source>
        <dbReference type="EMBL" id="MDA3730932.1"/>
    </source>
</evidence>
<comment type="function">
    <text evidence="6">Specifically methylates the N7 position of a guanine in 16S rRNA.</text>
</comment>
<comment type="subcellular location">
    <subcellularLocation>
        <location evidence="6">Cytoplasm</location>
    </subcellularLocation>
</comment>
<evidence type="ECO:0000256" key="6">
    <source>
        <dbReference type="HAMAP-Rule" id="MF_00074"/>
    </source>
</evidence>
<dbReference type="Proteomes" id="UP001169242">
    <property type="component" value="Unassembled WGS sequence"/>
</dbReference>
<dbReference type="Pfam" id="PF02527">
    <property type="entry name" value="GidB"/>
    <property type="match status" value="1"/>
</dbReference>
<keyword evidence="3 6" id="KW-0489">Methyltransferase</keyword>
<feature type="binding site" evidence="6">
    <location>
        <position position="83"/>
    </location>
    <ligand>
        <name>S-adenosyl-L-methionine</name>
        <dbReference type="ChEBI" id="CHEBI:59789"/>
    </ligand>
</feature>
<name>A0AA42DLC5_9FIRM</name>
<dbReference type="NCBIfam" id="TIGR00138">
    <property type="entry name" value="rsmG_gidB"/>
    <property type="match status" value="1"/>
</dbReference>
<comment type="caution">
    <text evidence="7">The sequence shown here is derived from an EMBL/GenBank/DDBJ whole genome shotgun (WGS) entry which is preliminary data.</text>
</comment>
<gene>
    <name evidence="6 7" type="primary">rsmG</name>
    <name evidence="7" type="ORF">PBV87_05380</name>
</gene>
<dbReference type="Gene3D" id="3.40.50.150">
    <property type="entry name" value="Vaccinia Virus protein VP39"/>
    <property type="match status" value="1"/>
</dbReference>
<dbReference type="EMBL" id="JAQIFT010000017">
    <property type="protein sequence ID" value="MDA3730932.1"/>
    <property type="molecule type" value="Genomic_DNA"/>
</dbReference>
<dbReference type="HAMAP" id="MF_00074">
    <property type="entry name" value="16SrRNA_methyltr_G"/>
    <property type="match status" value="1"/>
</dbReference>
<keyword evidence="1 6" id="KW-0963">Cytoplasm</keyword>
<dbReference type="PANTHER" id="PTHR31760">
    <property type="entry name" value="S-ADENOSYL-L-METHIONINE-DEPENDENT METHYLTRANSFERASES SUPERFAMILY PROTEIN"/>
    <property type="match status" value="1"/>
</dbReference>
<dbReference type="AlphaFoldDB" id="A0AA42DLC5"/>
<sequence>MDIKEQLIEGARNLNVQLTDQQVEQLIQYKEILVEWNEKMNLTAITEDFEVITKHFLDCLTVQSSIDLTKVETLVDVGTGAGFPGLVLKIAFPNVKITLIDSLNKRLKFLQHVIDTLGLQNIECVHGRAEDLGKNKLYREKFEVCASRAVANLAVLSEYTLPFVKKGGYLIALKGQKLDEELVEGEKAIKILGGEIDQIFDVVVPYTDLNHRIAKIKKVKETPRKFPRKAGEPTKAPLGQIQ</sequence>
<dbReference type="EC" id="2.1.1.-" evidence="6"/>
<dbReference type="PANTHER" id="PTHR31760:SF0">
    <property type="entry name" value="S-ADENOSYL-L-METHIONINE-DEPENDENT METHYLTRANSFERASES SUPERFAMILY PROTEIN"/>
    <property type="match status" value="1"/>
</dbReference>
<evidence type="ECO:0000256" key="5">
    <source>
        <dbReference type="ARBA" id="ARBA00022691"/>
    </source>
</evidence>
<dbReference type="GO" id="GO:0005829">
    <property type="term" value="C:cytosol"/>
    <property type="evidence" value="ECO:0007669"/>
    <property type="project" value="TreeGrafter"/>
</dbReference>
<evidence type="ECO:0000256" key="3">
    <source>
        <dbReference type="ARBA" id="ARBA00022603"/>
    </source>
</evidence>
<evidence type="ECO:0000313" key="8">
    <source>
        <dbReference type="Proteomes" id="UP001169242"/>
    </source>
</evidence>
<protein>
    <recommendedName>
        <fullName evidence="6">Ribosomal RNA small subunit methyltransferase G</fullName>
        <ecNumber evidence="6">2.1.1.-</ecNumber>
    </recommendedName>
    <alternativeName>
        <fullName evidence="6">16S rRNA 7-methylguanosine methyltransferase</fullName>
        <shortName evidence="6">16S rRNA m7G methyltransferase</shortName>
    </alternativeName>
</protein>
<dbReference type="PIRSF" id="PIRSF003078">
    <property type="entry name" value="GidB"/>
    <property type="match status" value="1"/>
</dbReference>